<dbReference type="Proteomes" id="UP001151760">
    <property type="component" value="Unassembled WGS sequence"/>
</dbReference>
<protein>
    <submittedName>
        <fullName evidence="1">Uncharacterized protein</fullName>
    </submittedName>
</protein>
<proteinExistence type="predicted"/>
<reference evidence="1" key="2">
    <citation type="submission" date="2022-01" db="EMBL/GenBank/DDBJ databases">
        <authorList>
            <person name="Yamashiro T."/>
            <person name="Shiraishi A."/>
            <person name="Satake H."/>
            <person name="Nakayama K."/>
        </authorList>
    </citation>
    <scope>NUCLEOTIDE SEQUENCE</scope>
</reference>
<name>A0ABQ5EZ77_9ASTR</name>
<evidence type="ECO:0000313" key="2">
    <source>
        <dbReference type="Proteomes" id="UP001151760"/>
    </source>
</evidence>
<evidence type="ECO:0000313" key="1">
    <source>
        <dbReference type="EMBL" id="GJT56249.1"/>
    </source>
</evidence>
<keyword evidence="2" id="KW-1185">Reference proteome</keyword>
<gene>
    <name evidence="1" type="ORF">Tco_0991303</name>
</gene>
<comment type="caution">
    <text evidence="1">The sequence shown here is derived from an EMBL/GenBank/DDBJ whole genome shotgun (WGS) entry which is preliminary data.</text>
</comment>
<accession>A0ABQ5EZ77</accession>
<organism evidence="1 2">
    <name type="scientific">Tanacetum coccineum</name>
    <dbReference type="NCBI Taxonomy" id="301880"/>
    <lineage>
        <taxon>Eukaryota</taxon>
        <taxon>Viridiplantae</taxon>
        <taxon>Streptophyta</taxon>
        <taxon>Embryophyta</taxon>
        <taxon>Tracheophyta</taxon>
        <taxon>Spermatophyta</taxon>
        <taxon>Magnoliopsida</taxon>
        <taxon>eudicotyledons</taxon>
        <taxon>Gunneridae</taxon>
        <taxon>Pentapetalae</taxon>
        <taxon>asterids</taxon>
        <taxon>campanulids</taxon>
        <taxon>Asterales</taxon>
        <taxon>Asteraceae</taxon>
        <taxon>Asteroideae</taxon>
        <taxon>Anthemideae</taxon>
        <taxon>Anthemidinae</taxon>
        <taxon>Tanacetum</taxon>
    </lineage>
</organism>
<dbReference type="EMBL" id="BQNB010016827">
    <property type="protein sequence ID" value="GJT56249.1"/>
    <property type="molecule type" value="Genomic_DNA"/>
</dbReference>
<reference evidence="1" key="1">
    <citation type="journal article" date="2022" name="Int. J. Mol. Sci.">
        <title>Draft Genome of Tanacetum Coccineum: Genomic Comparison of Closely Related Tanacetum-Family Plants.</title>
        <authorList>
            <person name="Yamashiro T."/>
            <person name="Shiraishi A."/>
            <person name="Nakayama K."/>
            <person name="Satake H."/>
        </authorList>
    </citation>
    <scope>NUCLEOTIDE SEQUENCE</scope>
</reference>
<sequence>MDTNSYPSKAEMSQSILHWGQAKGSDWGNLCPSGQQGAILHHNGNKIQYPVHTEGCHKCIRLGHFASLLGVLLGMQKIGEDAPGKTMCERRLRDALNFLRPSFNNRSNAVRNGVVSTSYQHGIWLRSKAFETNPGWAVISYSKASRVHGLGCQDPVFEGLEIDLEIRISPNFMVRENMTSRSWHFERGTDISHETLRIHPETDGMRRGPFNSRGHASMLAYDFDCGNTDRQKEHTPIGSESSDGRSKLEDMGLCSMVFNYGKGGVVRFRMMAHCIMEREIFRLKRAEDTTGYAFACETLGGALVFTRGSVNVNKARGEEATSINTIGGTKKQQDAILIHGGGDYIIMIISADLVMIRAIDC</sequence>